<dbReference type="KEGG" id="mno:Mnod_8020"/>
<reference evidence="2" key="1">
    <citation type="submission" date="2009-01" db="EMBL/GenBank/DDBJ databases">
        <title>Complete sequence of plasmid 2 of Methylobacterium nodulans ORS 2060.</title>
        <authorList>
            <consortium name="US DOE Joint Genome Institute"/>
            <person name="Lucas S."/>
            <person name="Copeland A."/>
            <person name="Lapidus A."/>
            <person name="Glavina del Rio T."/>
            <person name="Dalin E."/>
            <person name="Tice H."/>
            <person name="Bruce D."/>
            <person name="Goodwin L."/>
            <person name="Pitluck S."/>
            <person name="Sims D."/>
            <person name="Brettin T."/>
            <person name="Detter J.C."/>
            <person name="Han C."/>
            <person name="Larimer F."/>
            <person name="Land M."/>
            <person name="Hauser L."/>
            <person name="Kyrpides N."/>
            <person name="Ivanova N."/>
            <person name="Marx C.J."/>
            <person name="Richardson P."/>
        </authorList>
    </citation>
    <scope>NUCLEOTIDE SEQUENCE [LARGE SCALE GENOMIC DNA]</scope>
    <source>
        <strain evidence="2">LMG 21967 / CNCM I-2342 / ORS 2060</strain>
        <plasmid evidence="2">Plasmid pMNOD02</plasmid>
    </source>
</reference>
<proteinExistence type="predicted"/>
<dbReference type="OrthoDB" id="9795903at2"/>
<dbReference type="Proteomes" id="UP000008207">
    <property type="component" value="Plasmid pMNOD02"/>
</dbReference>
<sequence>MILNALALKLKRQARGTCIVAFHPNAVQDVSPRAKWKITWAESPIWTATPV</sequence>
<gene>
    <name evidence="1" type="ordered locus">Mnod_8020</name>
</gene>
<dbReference type="AlphaFoldDB" id="B8IWX4"/>
<keyword evidence="2" id="KW-1185">Reference proteome</keyword>
<protein>
    <submittedName>
        <fullName evidence="1">Uncharacterized protein</fullName>
    </submittedName>
</protein>
<name>B8IWX4_METNO</name>
<evidence type="ECO:0000313" key="1">
    <source>
        <dbReference type="EMBL" id="ACL63015.1"/>
    </source>
</evidence>
<geneLocation type="plasmid" evidence="1 2">
    <name>pMNOD02</name>
</geneLocation>
<keyword evidence="1" id="KW-0614">Plasmid</keyword>
<organism evidence="1 2">
    <name type="scientific">Methylobacterium nodulans (strain LMG 21967 / CNCM I-2342 / ORS 2060)</name>
    <dbReference type="NCBI Taxonomy" id="460265"/>
    <lineage>
        <taxon>Bacteria</taxon>
        <taxon>Pseudomonadati</taxon>
        <taxon>Pseudomonadota</taxon>
        <taxon>Alphaproteobacteria</taxon>
        <taxon>Hyphomicrobiales</taxon>
        <taxon>Methylobacteriaceae</taxon>
        <taxon>Methylobacterium</taxon>
    </lineage>
</organism>
<accession>B8IWX4</accession>
<dbReference type="HOGENOM" id="CLU_3100725_0_0_5"/>
<dbReference type="RefSeq" id="WP_012631217.1">
    <property type="nucleotide sequence ID" value="NC_011887.1"/>
</dbReference>
<dbReference type="EMBL" id="CP001351">
    <property type="protein sequence ID" value="ACL63015.1"/>
    <property type="molecule type" value="Genomic_DNA"/>
</dbReference>
<evidence type="ECO:0000313" key="2">
    <source>
        <dbReference type="Proteomes" id="UP000008207"/>
    </source>
</evidence>